<dbReference type="AlphaFoldDB" id="F6EJE2"/>
<keyword evidence="2" id="KW-1003">Cell membrane</keyword>
<feature type="transmembrane region" description="Helical" evidence="6">
    <location>
        <begin position="37"/>
        <end position="55"/>
    </location>
</feature>
<dbReference type="Proteomes" id="UP000009235">
    <property type="component" value="Chromosome"/>
</dbReference>
<feature type="transmembrane region" description="Helical" evidence="6">
    <location>
        <begin position="274"/>
        <end position="299"/>
    </location>
</feature>
<dbReference type="InterPro" id="IPR050833">
    <property type="entry name" value="Poly_Biosynth_Transport"/>
</dbReference>
<evidence type="ECO:0000256" key="1">
    <source>
        <dbReference type="ARBA" id="ARBA00004651"/>
    </source>
</evidence>
<keyword evidence="3 6" id="KW-0812">Transmembrane</keyword>
<feature type="transmembrane region" description="Helical" evidence="6">
    <location>
        <begin position="76"/>
        <end position="96"/>
    </location>
</feature>
<evidence type="ECO:0000313" key="7">
    <source>
        <dbReference type="EMBL" id="AEF42558.1"/>
    </source>
</evidence>
<feature type="transmembrane region" description="Helical" evidence="6">
    <location>
        <begin position="311"/>
        <end position="333"/>
    </location>
</feature>
<organism evidence="7 8">
    <name type="scientific">Hoyosella subflava (strain DSM 45089 / JCM 17490 / NBRC 109087 / DQS3-9A1)</name>
    <name type="common">Amycolicicoccus subflavus</name>
    <dbReference type="NCBI Taxonomy" id="443218"/>
    <lineage>
        <taxon>Bacteria</taxon>
        <taxon>Bacillati</taxon>
        <taxon>Actinomycetota</taxon>
        <taxon>Actinomycetes</taxon>
        <taxon>Mycobacteriales</taxon>
        <taxon>Hoyosellaceae</taxon>
        <taxon>Hoyosella</taxon>
    </lineage>
</organism>
<dbReference type="GO" id="GO:0005886">
    <property type="term" value="C:plasma membrane"/>
    <property type="evidence" value="ECO:0007669"/>
    <property type="project" value="UniProtKB-SubCell"/>
</dbReference>
<proteinExistence type="predicted"/>
<evidence type="ECO:0000256" key="5">
    <source>
        <dbReference type="ARBA" id="ARBA00023136"/>
    </source>
</evidence>
<feature type="transmembrane region" description="Helical" evidence="6">
    <location>
        <begin position="162"/>
        <end position="182"/>
    </location>
</feature>
<sequence length="393" mass="39952">MSVVAAGSMTANAAAYLLHLPASRWLGPAGYSEFASLLAAQLIIAVPALALQMVIAREVVTSRLAGRDRTPQLRQLGYANAVLVATIAVLLVPVTAAVLNTSLVAAAAALLAAPVLVLLATEQGLLQGQQRFGELAVVLAGAGVARVAPAVVALALGGGPAVALAAAALGAAVAAACANMLVRRGTAVEGDGLVRDSDMRRLSVMTVLRASHIQLAIVVFTSLDLVIARVVFEDTVAGQYALGAVAAKVAFWLPHAVGIVIFPRMANPALTKSAVRFIVVVLAGLGVAMVAGAALLAPIVPFLVGEDYRPIVGLLWLFAAQGAILAILQGILLSAIARDRTAVSFVVWAGLGVEAVLLLTLPLTITSFLIVAICCATGTTGVALATVIASLRR</sequence>
<dbReference type="PANTHER" id="PTHR30250:SF11">
    <property type="entry name" value="O-ANTIGEN TRANSPORTER-RELATED"/>
    <property type="match status" value="1"/>
</dbReference>
<evidence type="ECO:0000256" key="4">
    <source>
        <dbReference type="ARBA" id="ARBA00022989"/>
    </source>
</evidence>
<dbReference type="STRING" id="443218.AS9A_4124"/>
<name>F6EJE2_HOYSD</name>
<gene>
    <name evidence="7" type="ordered locus">AS9A_4124</name>
</gene>
<feature type="transmembrane region" description="Helical" evidence="6">
    <location>
        <begin position="102"/>
        <end position="120"/>
    </location>
</feature>
<feature type="transmembrane region" description="Helical" evidence="6">
    <location>
        <begin position="345"/>
        <end position="363"/>
    </location>
</feature>
<evidence type="ECO:0000313" key="8">
    <source>
        <dbReference type="Proteomes" id="UP000009235"/>
    </source>
</evidence>
<feature type="transmembrane region" description="Helical" evidence="6">
    <location>
        <begin position="132"/>
        <end position="156"/>
    </location>
</feature>
<dbReference type="HOGENOM" id="CLU_054185_0_0_11"/>
<feature type="transmembrane region" description="Helical" evidence="6">
    <location>
        <begin position="369"/>
        <end position="391"/>
    </location>
</feature>
<reference evidence="7 8" key="1">
    <citation type="journal article" date="2011" name="J. Bacteriol.">
        <title>Complete genome sequence of Amycolicicoccus subflavus DQS3-9A1T, an actinomycete isolated from crude oil-polluted soil.</title>
        <authorList>
            <person name="Cai M."/>
            <person name="Chen W.M."/>
            <person name="Nie Y."/>
            <person name="Chi C.Q."/>
            <person name="Wang Y.N."/>
            <person name="Tang Y.Q."/>
            <person name="Li G.Y."/>
            <person name="Wu X.L."/>
        </authorList>
    </citation>
    <scope>NUCLEOTIDE SEQUENCE [LARGE SCALE GENOMIC DNA]</scope>
    <source>
        <strain evidence="8">DSM 45089 / DQS3-9A1</strain>
    </source>
</reference>
<dbReference type="PANTHER" id="PTHR30250">
    <property type="entry name" value="PST FAMILY PREDICTED COLANIC ACID TRANSPORTER"/>
    <property type="match status" value="1"/>
</dbReference>
<evidence type="ECO:0000256" key="2">
    <source>
        <dbReference type="ARBA" id="ARBA00022475"/>
    </source>
</evidence>
<dbReference type="EMBL" id="CP002786">
    <property type="protein sequence ID" value="AEF42558.1"/>
    <property type="molecule type" value="Genomic_DNA"/>
</dbReference>
<dbReference type="eggNOG" id="COG2244">
    <property type="taxonomic scope" value="Bacteria"/>
</dbReference>
<accession>F6EJE2</accession>
<keyword evidence="4 6" id="KW-1133">Transmembrane helix</keyword>
<dbReference type="KEGG" id="asd:AS9A_4124"/>
<evidence type="ECO:0000256" key="6">
    <source>
        <dbReference type="SAM" id="Phobius"/>
    </source>
</evidence>
<keyword evidence="5 6" id="KW-0472">Membrane</keyword>
<comment type="subcellular location">
    <subcellularLocation>
        <location evidence="1">Cell membrane</location>
        <topology evidence="1">Multi-pass membrane protein</topology>
    </subcellularLocation>
</comment>
<feature type="transmembrane region" description="Helical" evidence="6">
    <location>
        <begin position="240"/>
        <end position="262"/>
    </location>
</feature>
<keyword evidence="8" id="KW-1185">Reference proteome</keyword>
<feature type="transmembrane region" description="Helical" evidence="6">
    <location>
        <begin position="202"/>
        <end position="228"/>
    </location>
</feature>
<evidence type="ECO:0000256" key="3">
    <source>
        <dbReference type="ARBA" id="ARBA00022692"/>
    </source>
</evidence>
<protein>
    <submittedName>
        <fullName evidence="7">Hypothetical membrane protein</fullName>
    </submittedName>
</protein>